<comment type="caution">
    <text evidence="1">The sequence shown here is derived from an EMBL/GenBank/DDBJ whole genome shotgun (WGS) entry which is preliminary data.</text>
</comment>
<name>A0AAW0ZJG2_9HYME</name>
<dbReference type="Proteomes" id="UP001432146">
    <property type="component" value="Unassembled WGS sequence"/>
</dbReference>
<keyword evidence="2" id="KW-1185">Reference proteome</keyword>
<organism evidence="1 2">
    <name type="scientific">Tetragonisca angustula</name>
    <dbReference type="NCBI Taxonomy" id="166442"/>
    <lineage>
        <taxon>Eukaryota</taxon>
        <taxon>Metazoa</taxon>
        <taxon>Ecdysozoa</taxon>
        <taxon>Arthropoda</taxon>
        <taxon>Hexapoda</taxon>
        <taxon>Insecta</taxon>
        <taxon>Pterygota</taxon>
        <taxon>Neoptera</taxon>
        <taxon>Endopterygota</taxon>
        <taxon>Hymenoptera</taxon>
        <taxon>Apocrita</taxon>
        <taxon>Aculeata</taxon>
        <taxon>Apoidea</taxon>
        <taxon>Anthophila</taxon>
        <taxon>Apidae</taxon>
        <taxon>Tetragonisca</taxon>
    </lineage>
</organism>
<evidence type="ECO:0000313" key="2">
    <source>
        <dbReference type="Proteomes" id="UP001432146"/>
    </source>
</evidence>
<dbReference type="EMBL" id="JAWNGG020000189">
    <property type="protein sequence ID" value="KAK9297559.1"/>
    <property type="molecule type" value="Genomic_DNA"/>
</dbReference>
<sequence>MIYPIRQMLLVSSIFEYLAAGQDEQQSRAELRHREYVLMDKPHQRSVKDAFNAANPSPETPARVFPSAALTPHKSSRQRTRVGYAYSRAPPVIASSGTSWWYTLSRTCI</sequence>
<accession>A0AAW0ZJG2</accession>
<proteinExistence type="predicted"/>
<gene>
    <name evidence="1" type="ORF">QLX08_008782</name>
</gene>
<dbReference type="AlphaFoldDB" id="A0AAW0ZJG2"/>
<protein>
    <submittedName>
        <fullName evidence="1">Uncharacterized protein</fullName>
    </submittedName>
</protein>
<evidence type="ECO:0000313" key="1">
    <source>
        <dbReference type="EMBL" id="KAK9297559.1"/>
    </source>
</evidence>
<reference evidence="1 2" key="1">
    <citation type="submission" date="2024-05" db="EMBL/GenBank/DDBJ databases">
        <title>The nuclear and mitochondrial genome assemblies of Tetragonisca angustula (Apidae: Meliponini), a tiny yet remarkable pollinator in the Neotropics.</title>
        <authorList>
            <person name="Ferrari R."/>
            <person name="Ricardo P.C."/>
            <person name="Dias F.C."/>
            <person name="Araujo N.S."/>
            <person name="Soares D.O."/>
            <person name="Zhou Q.-S."/>
            <person name="Zhu C.-D."/>
            <person name="Coutinho L."/>
            <person name="Airas M.C."/>
            <person name="Batista T.M."/>
        </authorList>
    </citation>
    <scope>NUCLEOTIDE SEQUENCE [LARGE SCALE GENOMIC DNA]</scope>
    <source>
        <strain evidence="1">ASF017062</strain>
        <tissue evidence="1">Abdomen</tissue>
    </source>
</reference>